<name>A0A6A5YM75_9PLEO</name>
<dbReference type="AlphaFoldDB" id="A0A6A5YM75"/>
<evidence type="ECO:0008006" key="3">
    <source>
        <dbReference type="Google" id="ProtNLM"/>
    </source>
</evidence>
<proteinExistence type="predicted"/>
<keyword evidence="2" id="KW-1185">Reference proteome</keyword>
<protein>
    <recommendedName>
        <fullName evidence="3">F-box domain-containing protein</fullName>
    </recommendedName>
</protein>
<reference evidence="1" key="1">
    <citation type="journal article" date="2020" name="Stud. Mycol.">
        <title>101 Dothideomycetes genomes: a test case for predicting lifestyles and emergence of pathogens.</title>
        <authorList>
            <person name="Haridas S."/>
            <person name="Albert R."/>
            <person name="Binder M."/>
            <person name="Bloem J."/>
            <person name="Labutti K."/>
            <person name="Salamov A."/>
            <person name="Andreopoulos B."/>
            <person name="Baker S."/>
            <person name="Barry K."/>
            <person name="Bills G."/>
            <person name="Bluhm B."/>
            <person name="Cannon C."/>
            <person name="Castanera R."/>
            <person name="Culley D."/>
            <person name="Daum C."/>
            <person name="Ezra D."/>
            <person name="Gonzalez J."/>
            <person name="Henrissat B."/>
            <person name="Kuo A."/>
            <person name="Liang C."/>
            <person name="Lipzen A."/>
            <person name="Lutzoni F."/>
            <person name="Magnuson J."/>
            <person name="Mondo S."/>
            <person name="Nolan M."/>
            <person name="Ohm R."/>
            <person name="Pangilinan J."/>
            <person name="Park H.-J."/>
            <person name="Ramirez L."/>
            <person name="Alfaro M."/>
            <person name="Sun H."/>
            <person name="Tritt A."/>
            <person name="Yoshinaga Y."/>
            <person name="Zwiers L.-H."/>
            <person name="Turgeon B."/>
            <person name="Goodwin S."/>
            <person name="Spatafora J."/>
            <person name="Crous P."/>
            <person name="Grigoriev I."/>
        </authorList>
    </citation>
    <scope>NUCLEOTIDE SEQUENCE</scope>
    <source>
        <strain evidence="1">CBS 627.86</strain>
    </source>
</reference>
<evidence type="ECO:0000313" key="2">
    <source>
        <dbReference type="Proteomes" id="UP000799770"/>
    </source>
</evidence>
<dbReference type="EMBL" id="ML977355">
    <property type="protein sequence ID" value="KAF2107321.1"/>
    <property type="molecule type" value="Genomic_DNA"/>
</dbReference>
<dbReference type="OrthoDB" id="10580687at2759"/>
<dbReference type="Proteomes" id="UP000799770">
    <property type="component" value="Unassembled WGS sequence"/>
</dbReference>
<sequence>MDCLLDNGAEAQPSLLQSLNTSRLLQLPIEIRLQIFYHLFGPSSSSSSTPRLIIRKASDIVPPICLVNHQVHIEALPIYIQSRILVPTNIDVLPTLTILMDGIPENKGFESIRKLNLNHFALPPTHAVKAMHFITLCSKLEDLTLTLDCREFTHPLERASITNLFHLDTIIPLPYLRTLRIDIDTSPEPLPPDPLQHLPMMRNMQRTKIVRDGVVVEKRRSRSMRAYTFYKGNDTVEGQVREWFKDRFREVGRDVEVLGDGV</sequence>
<evidence type="ECO:0000313" key="1">
    <source>
        <dbReference type="EMBL" id="KAF2107321.1"/>
    </source>
</evidence>
<gene>
    <name evidence="1" type="ORF">BDV96DRAFT_653912</name>
</gene>
<organism evidence="1 2">
    <name type="scientific">Lophiotrema nucula</name>
    <dbReference type="NCBI Taxonomy" id="690887"/>
    <lineage>
        <taxon>Eukaryota</taxon>
        <taxon>Fungi</taxon>
        <taxon>Dikarya</taxon>
        <taxon>Ascomycota</taxon>
        <taxon>Pezizomycotina</taxon>
        <taxon>Dothideomycetes</taxon>
        <taxon>Pleosporomycetidae</taxon>
        <taxon>Pleosporales</taxon>
        <taxon>Lophiotremataceae</taxon>
        <taxon>Lophiotrema</taxon>
    </lineage>
</organism>
<accession>A0A6A5YM75</accession>